<accession>A0A6J4M048</accession>
<proteinExistence type="predicted"/>
<name>A0A6J4M048_9GAMM</name>
<gene>
    <name evidence="2" type="ORF">AVDCRST_MAG71-2504</name>
</gene>
<feature type="non-terminal residue" evidence="2">
    <location>
        <position position="41"/>
    </location>
</feature>
<feature type="compositionally biased region" description="Gly residues" evidence="1">
    <location>
        <begin position="1"/>
        <end position="19"/>
    </location>
</feature>
<organism evidence="2">
    <name type="scientific">uncultured Lysobacter sp</name>
    <dbReference type="NCBI Taxonomy" id="271060"/>
    <lineage>
        <taxon>Bacteria</taxon>
        <taxon>Pseudomonadati</taxon>
        <taxon>Pseudomonadota</taxon>
        <taxon>Gammaproteobacteria</taxon>
        <taxon>Lysobacterales</taxon>
        <taxon>Lysobacteraceae</taxon>
        <taxon>Lysobacter</taxon>
        <taxon>environmental samples</taxon>
    </lineage>
</organism>
<dbReference type="EMBL" id="CADCUA010000585">
    <property type="protein sequence ID" value="CAA9346196.1"/>
    <property type="molecule type" value="Genomic_DNA"/>
</dbReference>
<reference evidence="2" key="1">
    <citation type="submission" date="2020-02" db="EMBL/GenBank/DDBJ databases">
        <authorList>
            <person name="Meier V. D."/>
        </authorList>
    </citation>
    <scope>NUCLEOTIDE SEQUENCE</scope>
    <source>
        <strain evidence="2">AVDCRST_MAG71</strain>
    </source>
</reference>
<feature type="non-terminal residue" evidence="2">
    <location>
        <position position="1"/>
    </location>
</feature>
<sequence>ERDGGTGLDGWRVAGGVGGDVRSRGEEVGSGWRQIARRSQL</sequence>
<evidence type="ECO:0000313" key="2">
    <source>
        <dbReference type="EMBL" id="CAA9346196.1"/>
    </source>
</evidence>
<evidence type="ECO:0000256" key="1">
    <source>
        <dbReference type="SAM" id="MobiDB-lite"/>
    </source>
</evidence>
<dbReference type="AlphaFoldDB" id="A0A6J4M048"/>
<protein>
    <submittedName>
        <fullName evidence="2">Uncharacterized protein</fullName>
    </submittedName>
</protein>
<feature type="region of interest" description="Disordered" evidence="1">
    <location>
        <begin position="1"/>
        <end position="41"/>
    </location>
</feature>